<dbReference type="AlphaFoldDB" id="A0A850SZ69"/>
<dbReference type="GO" id="GO:0005886">
    <property type="term" value="C:plasma membrane"/>
    <property type="evidence" value="ECO:0007669"/>
    <property type="project" value="UniProtKB-SubCell"/>
</dbReference>
<organism evidence="10 11">
    <name type="scientific">Desulfobacter latus</name>
    <dbReference type="NCBI Taxonomy" id="2292"/>
    <lineage>
        <taxon>Bacteria</taxon>
        <taxon>Pseudomonadati</taxon>
        <taxon>Thermodesulfobacteriota</taxon>
        <taxon>Desulfobacteria</taxon>
        <taxon>Desulfobacterales</taxon>
        <taxon>Desulfobacteraceae</taxon>
        <taxon>Desulfobacter</taxon>
    </lineage>
</organism>
<keyword evidence="7 9" id="KW-0472">Membrane</keyword>
<dbReference type="PANTHER" id="PTHR11795">
    <property type="entry name" value="BRANCHED-CHAIN AMINO ACID TRANSPORT SYSTEM PERMEASE PROTEIN LIVH"/>
    <property type="match status" value="1"/>
</dbReference>
<sequence length="292" mass="31071">MSGTLGIIVDITLNSLVLGGVFLIVAIGLNIIYGLSRIMNMAHGALYAVGAYIGFSLVASGLNFFAALLIAPLIVGVIGLIIERTIIAPMRKRSMAYTLILTYGLMFFLDGSIKYIWGNKPRFIELPEFMQGTLPILGTDYPVFRLVTLLLIILIMGALMLFLNKTKIGIILRASSTIPEMVSCLGVNMSYVHMGAFVLGCVMAGLAGIIAGPLTTIDPLMGGEMLISSFVVIVIGGLGSLRGAVIAALLVGGVQTLAEFFITDLAMVIVYILMAVILAFMPRGLLGEGKFE</sequence>
<dbReference type="Proteomes" id="UP000553343">
    <property type="component" value="Unassembled WGS sequence"/>
</dbReference>
<evidence type="ECO:0000256" key="4">
    <source>
        <dbReference type="ARBA" id="ARBA00022692"/>
    </source>
</evidence>
<reference evidence="10 11" key="1">
    <citation type="submission" date="2020-06" db="EMBL/GenBank/DDBJ databases">
        <title>High-quality draft genome of sulfate reducer Desulfobacter latus type strain AcrS2 isolated from marine sediment.</title>
        <authorList>
            <person name="Hoppe M."/>
            <person name="Larsen C.K."/>
            <person name="Marshall I.P.G."/>
            <person name="Schramm A."/>
            <person name="Marietou A.G."/>
        </authorList>
    </citation>
    <scope>NUCLEOTIDE SEQUENCE [LARGE SCALE GENOMIC DNA]</scope>
    <source>
        <strain evidence="10 11">AcRS2</strain>
    </source>
</reference>
<protein>
    <submittedName>
        <fullName evidence="10">Branched-chain amino acid ABC transporter permease</fullName>
    </submittedName>
</protein>
<evidence type="ECO:0000256" key="6">
    <source>
        <dbReference type="ARBA" id="ARBA00022989"/>
    </source>
</evidence>
<feature type="transmembrane region" description="Helical" evidence="9">
    <location>
        <begin position="197"/>
        <end position="217"/>
    </location>
</feature>
<evidence type="ECO:0000256" key="8">
    <source>
        <dbReference type="ARBA" id="ARBA00037998"/>
    </source>
</evidence>
<proteinExistence type="inferred from homology"/>
<evidence type="ECO:0000256" key="5">
    <source>
        <dbReference type="ARBA" id="ARBA00022970"/>
    </source>
</evidence>
<dbReference type="EMBL" id="JACADJ010000007">
    <property type="protein sequence ID" value="NWH04041.1"/>
    <property type="molecule type" value="Genomic_DNA"/>
</dbReference>
<evidence type="ECO:0000313" key="11">
    <source>
        <dbReference type="Proteomes" id="UP000553343"/>
    </source>
</evidence>
<dbReference type="PANTHER" id="PTHR11795:SF442">
    <property type="entry name" value="ABC TRANSPORTER ATP-BINDING PROTEIN"/>
    <property type="match status" value="1"/>
</dbReference>
<dbReference type="RefSeq" id="WP_178365496.1">
    <property type="nucleotide sequence ID" value="NZ_JACADJ010000007.1"/>
</dbReference>
<feature type="transmembrane region" description="Helical" evidence="9">
    <location>
        <begin position="229"/>
        <end position="254"/>
    </location>
</feature>
<feature type="transmembrane region" description="Helical" evidence="9">
    <location>
        <begin position="64"/>
        <end position="82"/>
    </location>
</feature>
<keyword evidence="3" id="KW-1003">Cell membrane</keyword>
<feature type="transmembrane region" description="Helical" evidence="9">
    <location>
        <begin position="12"/>
        <end position="33"/>
    </location>
</feature>
<dbReference type="GO" id="GO:0006865">
    <property type="term" value="P:amino acid transport"/>
    <property type="evidence" value="ECO:0007669"/>
    <property type="project" value="UniProtKB-KW"/>
</dbReference>
<keyword evidence="6 9" id="KW-1133">Transmembrane helix</keyword>
<dbReference type="InterPro" id="IPR001851">
    <property type="entry name" value="ABC_transp_permease"/>
</dbReference>
<keyword evidence="4 9" id="KW-0812">Transmembrane</keyword>
<keyword evidence="11" id="KW-1185">Reference proteome</keyword>
<evidence type="ECO:0000313" key="10">
    <source>
        <dbReference type="EMBL" id="NWH04041.1"/>
    </source>
</evidence>
<keyword evidence="5" id="KW-0029">Amino-acid transport</keyword>
<gene>
    <name evidence="10" type="ORF">HXW94_03390</name>
</gene>
<dbReference type="InterPro" id="IPR052157">
    <property type="entry name" value="BCAA_transport_permease"/>
</dbReference>
<keyword evidence="2" id="KW-0813">Transport</keyword>
<evidence type="ECO:0000256" key="1">
    <source>
        <dbReference type="ARBA" id="ARBA00004651"/>
    </source>
</evidence>
<dbReference type="CDD" id="cd06582">
    <property type="entry name" value="TM_PBP1_LivH_like"/>
    <property type="match status" value="1"/>
</dbReference>
<evidence type="ECO:0000256" key="2">
    <source>
        <dbReference type="ARBA" id="ARBA00022448"/>
    </source>
</evidence>
<feature type="transmembrane region" description="Helical" evidence="9">
    <location>
        <begin position="94"/>
        <end position="117"/>
    </location>
</feature>
<name>A0A850SZ69_9BACT</name>
<accession>A0A850SZ69</accession>
<dbReference type="GO" id="GO:0022857">
    <property type="term" value="F:transmembrane transporter activity"/>
    <property type="evidence" value="ECO:0007669"/>
    <property type="project" value="InterPro"/>
</dbReference>
<feature type="transmembrane region" description="Helical" evidence="9">
    <location>
        <begin position="260"/>
        <end position="281"/>
    </location>
</feature>
<feature type="transmembrane region" description="Helical" evidence="9">
    <location>
        <begin position="143"/>
        <end position="163"/>
    </location>
</feature>
<dbReference type="Pfam" id="PF02653">
    <property type="entry name" value="BPD_transp_2"/>
    <property type="match status" value="1"/>
</dbReference>
<evidence type="ECO:0000256" key="3">
    <source>
        <dbReference type="ARBA" id="ARBA00022475"/>
    </source>
</evidence>
<evidence type="ECO:0000256" key="9">
    <source>
        <dbReference type="SAM" id="Phobius"/>
    </source>
</evidence>
<evidence type="ECO:0000256" key="7">
    <source>
        <dbReference type="ARBA" id="ARBA00023136"/>
    </source>
</evidence>
<comment type="caution">
    <text evidence="10">The sequence shown here is derived from an EMBL/GenBank/DDBJ whole genome shotgun (WGS) entry which is preliminary data.</text>
</comment>
<comment type="subcellular location">
    <subcellularLocation>
        <location evidence="1">Cell membrane</location>
        <topology evidence="1">Multi-pass membrane protein</topology>
    </subcellularLocation>
</comment>
<comment type="similarity">
    <text evidence="8">Belongs to the binding-protein-dependent transport system permease family. LivHM subfamily.</text>
</comment>